<feature type="region of interest" description="Disordered" evidence="1">
    <location>
        <begin position="201"/>
        <end position="221"/>
    </location>
</feature>
<feature type="transmembrane region" description="Helical" evidence="2">
    <location>
        <begin position="97"/>
        <end position="117"/>
    </location>
</feature>
<evidence type="ECO:0000256" key="2">
    <source>
        <dbReference type="SAM" id="Phobius"/>
    </source>
</evidence>
<keyword evidence="2" id="KW-0472">Membrane</keyword>
<reference evidence="4 5" key="1">
    <citation type="submission" date="2016-10" db="EMBL/GenBank/DDBJ databases">
        <authorList>
            <person name="de Groot N.N."/>
        </authorList>
    </citation>
    <scope>NUCLEOTIDE SEQUENCE [LARGE SCALE GENOMIC DNA]</scope>
    <source>
        <strain evidence="4 5">CGMCC 1.5382</strain>
    </source>
</reference>
<dbReference type="OrthoDB" id="4990503at2"/>
<protein>
    <submittedName>
        <fullName evidence="4">Membrane protein YdbS, contains bPH2 (Pleckstrin homology) domain</fullName>
    </submittedName>
</protein>
<sequence length="221" mass="23965">MTKSAGAASAAGSTEQWATTPLSATRGSSPSPAAAATSGSSLAGSSPAGSSPAERVVARLRPHARRLFWPTVALLLVCGATGYFYGNLPEDWQNTGLIVLAAAVVVLLWLLPLASWLNRRYTITTRRIIFRHGFFVRSRQELLHGRGYDVTVRQNWLQASFRSGDVLVNSGLEHPLVLKDVPSADLVQQVLHELMQESQTVIGSRRQEQSALPDQPPWAGR</sequence>
<keyword evidence="2" id="KW-0812">Transmembrane</keyword>
<organism evidence="4 5">
    <name type="scientific">Cryobacterium psychrotolerans</name>
    <dbReference type="NCBI Taxonomy" id="386301"/>
    <lineage>
        <taxon>Bacteria</taxon>
        <taxon>Bacillati</taxon>
        <taxon>Actinomycetota</taxon>
        <taxon>Actinomycetes</taxon>
        <taxon>Micrococcales</taxon>
        <taxon>Microbacteriaceae</taxon>
        <taxon>Cryobacterium</taxon>
    </lineage>
</organism>
<accession>A0A1G9CMD6</accession>
<evidence type="ECO:0000256" key="1">
    <source>
        <dbReference type="SAM" id="MobiDB-lite"/>
    </source>
</evidence>
<evidence type="ECO:0000313" key="5">
    <source>
        <dbReference type="Proteomes" id="UP000198701"/>
    </source>
</evidence>
<feature type="compositionally biased region" description="Low complexity" evidence="1">
    <location>
        <begin position="1"/>
        <end position="13"/>
    </location>
</feature>
<dbReference type="EMBL" id="FNFU01000007">
    <property type="protein sequence ID" value="SDK52850.1"/>
    <property type="molecule type" value="Genomic_DNA"/>
</dbReference>
<dbReference type="PANTHER" id="PTHR37938:SF1">
    <property type="entry name" value="BLL0215 PROTEIN"/>
    <property type="match status" value="1"/>
</dbReference>
<dbReference type="STRING" id="386301.SAMN05216282_107107"/>
<feature type="compositionally biased region" description="Low complexity" evidence="1">
    <location>
        <begin position="23"/>
        <end position="51"/>
    </location>
</feature>
<dbReference type="Proteomes" id="UP000198701">
    <property type="component" value="Unassembled WGS sequence"/>
</dbReference>
<keyword evidence="5" id="KW-1185">Reference proteome</keyword>
<feature type="region of interest" description="Disordered" evidence="1">
    <location>
        <begin position="1"/>
        <end position="51"/>
    </location>
</feature>
<dbReference type="AlphaFoldDB" id="A0A1G9CMD6"/>
<dbReference type="Pfam" id="PF03703">
    <property type="entry name" value="bPH_2"/>
    <property type="match status" value="1"/>
</dbReference>
<dbReference type="InterPro" id="IPR005182">
    <property type="entry name" value="YdbS-like_PH"/>
</dbReference>
<feature type="transmembrane region" description="Helical" evidence="2">
    <location>
        <begin position="67"/>
        <end position="85"/>
    </location>
</feature>
<feature type="domain" description="YdbS-like PH" evidence="3">
    <location>
        <begin position="116"/>
        <end position="185"/>
    </location>
</feature>
<proteinExistence type="predicted"/>
<keyword evidence="2" id="KW-1133">Transmembrane helix</keyword>
<dbReference type="PANTHER" id="PTHR37938">
    <property type="entry name" value="BLL0215 PROTEIN"/>
    <property type="match status" value="1"/>
</dbReference>
<name>A0A1G9CMD6_9MICO</name>
<gene>
    <name evidence="4" type="ORF">SAMN05216282_107107</name>
</gene>
<dbReference type="RefSeq" id="WP_092323161.1">
    <property type="nucleotide sequence ID" value="NZ_FNFU01000007.1"/>
</dbReference>
<evidence type="ECO:0000313" key="4">
    <source>
        <dbReference type="EMBL" id="SDK52850.1"/>
    </source>
</evidence>
<evidence type="ECO:0000259" key="3">
    <source>
        <dbReference type="Pfam" id="PF03703"/>
    </source>
</evidence>